<protein>
    <submittedName>
        <fullName evidence="2">VOC family protein</fullName>
    </submittedName>
</protein>
<dbReference type="SUPFAM" id="SSF54593">
    <property type="entry name" value="Glyoxalase/Bleomycin resistance protein/Dihydroxybiphenyl dioxygenase"/>
    <property type="match status" value="1"/>
</dbReference>
<evidence type="ECO:0000313" key="3">
    <source>
        <dbReference type="Proteomes" id="UP001501251"/>
    </source>
</evidence>
<keyword evidence="3" id="KW-1185">Reference proteome</keyword>
<sequence length="205" mass="21719">MPEELLDHLVYATPDLYATVRELAGLLGAEPAEGGRHVGLGTRNYLLGLGGRRYLEIIGPDPEQPDPGLARPFGLDLLPGPRLVTWAIRPADLDATVARARERGYEPGDVHPMSRRTPEGELLEWRLTSSPGDTGDGLVPFLIDWGATTHPAERGLPVVELTSLTALHPDPAAVAANLAALGAELEVAAGDEPRLVAVVGGVRLS</sequence>
<dbReference type="RefSeq" id="WP_344918887.1">
    <property type="nucleotide sequence ID" value="NZ_BAABAQ010000005.1"/>
</dbReference>
<accession>A0ABP8AWY3</accession>
<dbReference type="EMBL" id="BAABAQ010000005">
    <property type="protein sequence ID" value="GAA4192607.1"/>
    <property type="molecule type" value="Genomic_DNA"/>
</dbReference>
<feature type="domain" description="Glyoxalase-like" evidence="1">
    <location>
        <begin position="6"/>
        <end position="181"/>
    </location>
</feature>
<dbReference type="PANTHER" id="PTHR40265">
    <property type="entry name" value="BLL2707 PROTEIN"/>
    <property type="match status" value="1"/>
</dbReference>
<proteinExistence type="predicted"/>
<name>A0ABP8AWY3_9ACTN</name>
<reference evidence="3" key="1">
    <citation type="journal article" date="2019" name="Int. J. Syst. Evol. Microbiol.">
        <title>The Global Catalogue of Microorganisms (GCM) 10K type strain sequencing project: providing services to taxonomists for standard genome sequencing and annotation.</title>
        <authorList>
            <consortium name="The Broad Institute Genomics Platform"/>
            <consortium name="The Broad Institute Genome Sequencing Center for Infectious Disease"/>
            <person name="Wu L."/>
            <person name="Ma J."/>
        </authorList>
    </citation>
    <scope>NUCLEOTIDE SEQUENCE [LARGE SCALE GENOMIC DNA]</scope>
    <source>
        <strain evidence="3">JCM 17388</strain>
    </source>
</reference>
<dbReference type="PANTHER" id="PTHR40265:SF1">
    <property type="entry name" value="GLYOXALASE-LIKE DOMAIN-CONTAINING PROTEIN"/>
    <property type="match status" value="1"/>
</dbReference>
<dbReference type="Pfam" id="PF13468">
    <property type="entry name" value="Glyoxalase_3"/>
    <property type="match status" value="1"/>
</dbReference>
<dbReference type="InterPro" id="IPR025870">
    <property type="entry name" value="Glyoxalase-like_dom"/>
</dbReference>
<dbReference type="InterPro" id="IPR029068">
    <property type="entry name" value="Glyas_Bleomycin-R_OHBP_Dase"/>
</dbReference>
<dbReference type="Gene3D" id="3.10.180.10">
    <property type="entry name" value="2,3-Dihydroxybiphenyl 1,2-Dioxygenase, domain 1"/>
    <property type="match status" value="1"/>
</dbReference>
<dbReference type="Proteomes" id="UP001501251">
    <property type="component" value="Unassembled WGS sequence"/>
</dbReference>
<comment type="caution">
    <text evidence="2">The sequence shown here is derived from an EMBL/GenBank/DDBJ whole genome shotgun (WGS) entry which is preliminary data.</text>
</comment>
<evidence type="ECO:0000259" key="1">
    <source>
        <dbReference type="Pfam" id="PF13468"/>
    </source>
</evidence>
<gene>
    <name evidence="2" type="ORF">GCM10022252_34270</name>
</gene>
<evidence type="ECO:0000313" key="2">
    <source>
        <dbReference type="EMBL" id="GAA4192607.1"/>
    </source>
</evidence>
<organism evidence="2 3">
    <name type="scientific">Streptosporangium oxazolinicum</name>
    <dbReference type="NCBI Taxonomy" id="909287"/>
    <lineage>
        <taxon>Bacteria</taxon>
        <taxon>Bacillati</taxon>
        <taxon>Actinomycetota</taxon>
        <taxon>Actinomycetes</taxon>
        <taxon>Streptosporangiales</taxon>
        <taxon>Streptosporangiaceae</taxon>
        <taxon>Streptosporangium</taxon>
    </lineage>
</organism>